<keyword evidence="2" id="KW-1015">Disulfide bond</keyword>
<dbReference type="GO" id="GO:0004869">
    <property type="term" value="F:cysteine-type endopeptidase inhibitor activity"/>
    <property type="evidence" value="ECO:0007669"/>
    <property type="project" value="InterPro"/>
</dbReference>
<name>A0A2U9CCB7_SCOMX</name>
<keyword evidence="3" id="KW-0812">Transmembrane</keyword>
<proteinExistence type="inferred from homology"/>
<accession>A0A2U9CCB7</accession>
<dbReference type="GO" id="GO:0031982">
    <property type="term" value="C:vesicle"/>
    <property type="evidence" value="ECO:0007669"/>
    <property type="project" value="TreeGrafter"/>
</dbReference>
<feature type="domain" description="Cystatin" evidence="4">
    <location>
        <begin position="54"/>
        <end position="162"/>
    </location>
</feature>
<dbReference type="Proteomes" id="UP000246464">
    <property type="component" value="Chromosome 15"/>
</dbReference>
<keyword evidence="3" id="KW-1133">Transmembrane helix</keyword>
<protein>
    <submittedName>
        <fullName evidence="5">Putative cystatin-like isoform 2</fullName>
    </submittedName>
</protein>
<dbReference type="SMART" id="SM00043">
    <property type="entry name" value="CY"/>
    <property type="match status" value="1"/>
</dbReference>
<keyword evidence="3" id="KW-0472">Membrane</keyword>
<comment type="similarity">
    <text evidence="1">Belongs to the cystatin family.</text>
</comment>
<evidence type="ECO:0000256" key="2">
    <source>
        <dbReference type="ARBA" id="ARBA00023157"/>
    </source>
</evidence>
<dbReference type="PANTHER" id="PTHR46186">
    <property type="entry name" value="CYSTATIN"/>
    <property type="match status" value="1"/>
</dbReference>
<dbReference type="PANTHER" id="PTHR46186:SF12">
    <property type="entry name" value="CYSTATIN C (AMYLOID ANGIOPATHY AND CEREBRAL HEMORRHAGE)-RELATED"/>
    <property type="match status" value="1"/>
</dbReference>
<dbReference type="InterPro" id="IPR018073">
    <property type="entry name" value="Prot_inh_cystat_CS"/>
</dbReference>
<sequence length="162" mass="18080">MYTLAVTSLFREHGGRDEKSCGSIVCVRIRLDRNTMWKLVLPVLAAVLAVGWGVLVGAPSDVDANDAGVQDALNFAVVKHNRGTNDMYLSQVAEVVKVQRQLVSGNKYTITVKMAKTPCRKESANEVCAIYQDQELARPYECRFVVWSRPWLGDITMLDEKC</sequence>
<keyword evidence="6" id="KW-1185">Reference proteome</keyword>
<feature type="transmembrane region" description="Helical" evidence="3">
    <location>
        <begin position="39"/>
        <end position="58"/>
    </location>
</feature>
<dbReference type="InterPro" id="IPR046350">
    <property type="entry name" value="Cystatin_sf"/>
</dbReference>
<evidence type="ECO:0000256" key="1">
    <source>
        <dbReference type="ARBA" id="ARBA00009403"/>
    </source>
</evidence>
<dbReference type="Gene3D" id="3.10.450.10">
    <property type="match status" value="1"/>
</dbReference>
<evidence type="ECO:0000313" key="5">
    <source>
        <dbReference type="EMBL" id="AWP14217.1"/>
    </source>
</evidence>
<dbReference type="FunFam" id="3.10.450.10:FF:000004">
    <property type="entry name" value="Cystatin C"/>
    <property type="match status" value="1"/>
</dbReference>
<dbReference type="STRING" id="52904.ENSSMAP00000015775"/>
<dbReference type="GO" id="GO:0005737">
    <property type="term" value="C:cytoplasm"/>
    <property type="evidence" value="ECO:0007669"/>
    <property type="project" value="TreeGrafter"/>
</dbReference>
<gene>
    <name evidence="5" type="ORF">SMAX5B_016862</name>
</gene>
<evidence type="ECO:0000256" key="3">
    <source>
        <dbReference type="SAM" id="Phobius"/>
    </source>
</evidence>
<dbReference type="PROSITE" id="PS00287">
    <property type="entry name" value="CYSTATIN"/>
    <property type="match status" value="1"/>
</dbReference>
<evidence type="ECO:0000259" key="4">
    <source>
        <dbReference type="SMART" id="SM00043"/>
    </source>
</evidence>
<dbReference type="CDD" id="cd00042">
    <property type="entry name" value="CY"/>
    <property type="match status" value="1"/>
</dbReference>
<dbReference type="GO" id="GO:0005615">
    <property type="term" value="C:extracellular space"/>
    <property type="evidence" value="ECO:0007669"/>
    <property type="project" value="TreeGrafter"/>
</dbReference>
<dbReference type="AlphaFoldDB" id="A0A2U9CCB7"/>
<dbReference type="Pfam" id="PF00031">
    <property type="entry name" value="Cystatin"/>
    <property type="match status" value="1"/>
</dbReference>
<reference evidence="5 6" key="1">
    <citation type="submission" date="2017-12" db="EMBL/GenBank/DDBJ databases">
        <title>Integrating genomic resources of turbot (Scophthalmus maximus) in depth evaluation of genetic and physical mapping variation across individuals.</title>
        <authorList>
            <person name="Martinez P."/>
        </authorList>
    </citation>
    <scope>NUCLEOTIDE SEQUENCE [LARGE SCALE GENOMIC DNA]</scope>
</reference>
<dbReference type="EMBL" id="CP026257">
    <property type="protein sequence ID" value="AWP14217.1"/>
    <property type="molecule type" value="Genomic_DNA"/>
</dbReference>
<dbReference type="SUPFAM" id="SSF54403">
    <property type="entry name" value="Cystatin/monellin"/>
    <property type="match status" value="1"/>
</dbReference>
<dbReference type="InterPro" id="IPR000010">
    <property type="entry name" value="Cystatin_dom"/>
</dbReference>
<organism evidence="5 6">
    <name type="scientific">Scophthalmus maximus</name>
    <name type="common">Turbot</name>
    <name type="synonym">Psetta maxima</name>
    <dbReference type="NCBI Taxonomy" id="52904"/>
    <lineage>
        <taxon>Eukaryota</taxon>
        <taxon>Metazoa</taxon>
        <taxon>Chordata</taxon>
        <taxon>Craniata</taxon>
        <taxon>Vertebrata</taxon>
        <taxon>Euteleostomi</taxon>
        <taxon>Actinopterygii</taxon>
        <taxon>Neopterygii</taxon>
        <taxon>Teleostei</taxon>
        <taxon>Neoteleostei</taxon>
        <taxon>Acanthomorphata</taxon>
        <taxon>Carangaria</taxon>
        <taxon>Pleuronectiformes</taxon>
        <taxon>Pleuronectoidei</taxon>
        <taxon>Scophthalmidae</taxon>
        <taxon>Scophthalmus</taxon>
    </lineage>
</organism>
<evidence type="ECO:0000313" key="6">
    <source>
        <dbReference type="Proteomes" id="UP000246464"/>
    </source>
</evidence>